<name>A0AAV7G2W5_DENCH</name>
<dbReference type="Pfam" id="PF04450">
    <property type="entry name" value="BSP"/>
    <property type="match status" value="1"/>
</dbReference>
<comment type="caution">
    <text evidence="1">The sequence shown here is derived from an EMBL/GenBank/DDBJ whole genome shotgun (WGS) entry which is preliminary data.</text>
</comment>
<evidence type="ECO:0000313" key="2">
    <source>
        <dbReference type="Proteomes" id="UP000775213"/>
    </source>
</evidence>
<organism evidence="1 2">
    <name type="scientific">Dendrobium chrysotoxum</name>
    <name type="common">Orchid</name>
    <dbReference type="NCBI Taxonomy" id="161865"/>
    <lineage>
        <taxon>Eukaryota</taxon>
        <taxon>Viridiplantae</taxon>
        <taxon>Streptophyta</taxon>
        <taxon>Embryophyta</taxon>
        <taxon>Tracheophyta</taxon>
        <taxon>Spermatophyta</taxon>
        <taxon>Magnoliopsida</taxon>
        <taxon>Liliopsida</taxon>
        <taxon>Asparagales</taxon>
        <taxon>Orchidaceae</taxon>
        <taxon>Epidendroideae</taxon>
        <taxon>Malaxideae</taxon>
        <taxon>Dendrobiinae</taxon>
        <taxon>Dendrobium</taxon>
    </lineage>
</organism>
<dbReference type="PANTHER" id="PTHR33321:SF3">
    <property type="entry name" value="OS05G0582000 PROTEIN"/>
    <property type="match status" value="1"/>
</dbReference>
<dbReference type="AlphaFoldDB" id="A0AAV7G2W5"/>
<dbReference type="Proteomes" id="UP000775213">
    <property type="component" value="Unassembled WGS sequence"/>
</dbReference>
<dbReference type="PANTHER" id="PTHR33321">
    <property type="match status" value="1"/>
</dbReference>
<sequence>MNTPLLPKAPAPSPSTSTIIARLAFFLVLAATSLWANHQSSNLPFSISVPTNSPSRRFDLLFASNGRASAAIFRAASLIDPILFPNPLLYPRKPVRQISLQLSPCNLSSVSFDSIAESFTIFLSADIAAEALAAEVTKGVARALLWDGSGKAPSEMIEALANYLSAAVAGDSVVLRETGREEGNCLGEAGFVEYCERRMPGFVARLNKGMRERWSEEMVDDALGFPATRACAEFRRRRGLQGVMSSEVEWGRRNERRTKDEVGRF</sequence>
<gene>
    <name evidence="1" type="ORF">IEQ34_020772</name>
</gene>
<dbReference type="EMBL" id="JAGFBR010000018">
    <property type="protein sequence ID" value="KAH0450080.1"/>
    <property type="molecule type" value="Genomic_DNA"/>
</dbReference>
<dbReference type="InterPro" id="IPR007541">
    <property type="entry name" value="Uncharacterised_BSP"/>
</dbReference>
<accession>A0AAV7G2W5</accession>
<reference evidence="1 2" key="1">
    <citation type="journal article" date="2021" name="Hortic Res">
        <title>Chromosome-scale assembly of the Dendrobium chrysotoxum genome enhances the understanding of orchid evolution.</title>
        <authorList>
            <person name="Zhang Y."/>
            <person name="Zhang G.Q."/>
            <person name="Zhang D."/>
            <person name="Liu X.D."/>
            <person name="Xu X.Y."/>
            <person name="Sun W.H."/>
            <person name="Yu X."/>
            <person name="Zhu X."/>
            <person name="Wang Z.W."/>
            <person name="Zhao X."/>
            <person name="Zhong W.Y."/>
            <person name="Chen H."/>
            <person name="Yin W.L."/>
            <person name="Huang T."/>
            <person name="Niu S.C."/>
            <person name="Liu Z.J."/>
        </authorList>
    </citation>
    <scope>NUCLEOTIDE SEQUENCE [LARGE SCALE GENOMIC DNA]</scope>
    <source>
        <strain evidence="1">Lindl</strain>
    </source>
</reference>
<proteinExistence type="predicted"/>
<protein>
    <submittedName>
        <fullName evidence="1">Uncharacterized protein</fullName>
    </submittedName>
</protein>
<keyword evidence="2" id="KW-1185">Reference proteome</keyword>
<evidence type="ECO:0000313" key="1">
    <source>
        <dbReference type="EMBL" id="KAH0450080.1"/>
    </source>
</evidence>